<evidence type="ECO:0000313" key="2">
    <source>
        <dbReference type="Proteomes" id="UP000294558"/>
    </source>
</evidence>
<comment type="caution">
    <text evidence="1">The sequence shown here is derived from an EMBL/GenBank/DDBJ whole genome shotgun (WGS) entry which is preliminary data.</text>
</comment>
<dbReference type="RefSeq" id="WP_133867890.1">
    <property type="nucleotide sequence ID" value="NZ_SOAU01000001.1"/>
</dbReference>
<keyword evidence="2" id="KW-1185">Reference proteome</keyword>
<gene>
    <name evidence="1" type="ORF">BDK89_1013</name>
</gene>
<reference evidence="1 2" key="1">
    <citation type="submission" date="2019-03" db="EMBL/GenBank/DDBJ databases">
        <title>Sequencing the genomes of 1000 actinobacteria strains.</title>
        <authorList>
            <person name="Klenk H.-P."/>
        </authorList>
    </citation>
    <scope>NUCLEOTIDE SEQUENCE [LARGE SCALE GENOMIC DNA]</scope>
    <source>
        <strain evidence="1 2">DSM 18936</strain>
    </source>
</reference>
<accession>A0A4R7HZ62</accession>
<dbReference type="AlphaFoldDB" id="A0A4R7HZ62"/>
<dbReference type="EMBL" id="SOAU01000001">
    <property type="protein sequence ID" value="TDT15443.1"/>
    <property type="molecule type" value="Genomic_DNA"/>
</dbReference>
<organism evidence="1 2">
    <name type="scientific">Ilumatobacter fluminis</name>
    <dbReference type="NCBI Taxonomy" id="467091"/>
    <lineage>
        <taxon>Bacteria</taxon>
        <taxon>Bacillati</taxon>
        <taxon>Actinomycetota</taxon>
        <taxon>Acidimicrobiia</taxon>
        <taxon>Acidimicrobiales</taxon>
        <taxon>Ilumatobacteraceae</taxon>
        <taxon>Ilumatobacter</taxon>
    </lineage>
</organism>
<sequence>MSNDNHDDQPDGDAVVDAQSPRRRVGYGIGAGVAAVALVGGVVAWSGGGDEADDADASVVTTVPAEYDAAAFCDAVTDLPRVSDALDDMGTPATGFRAYADGLDDVAAVADADTARAATLLADRYRSMAAAVEADAETAPGDALAAAAEIDADADGAAAIETLRSAVDTDC</sequence>
<name>A0A4R7HZ62_9ACTN</name>
<evidence type="ECO:0000313" key="1">
    <source>
        <dbReference type="EMBL" id="TDT15443.1"/>
    </source>
</evidence>
<dbReference type="Proteomes" id="UP000294558">
    <property type="component" value="Unassembled WGS sequence"/>
</dbReference>
<protein>
    <submittedName>
        <fullName evidence="1">Uncharacterized protein</fullName>
    </submittedName>
</protein>
<proteinExistence type="predicted"/>